<reference evidence="3" key="1">
    <citation type="submission" date="2025-08" db="UniProtKB">
        <authorList>
            <consortium name="RefSeq"/>
        </authorList>
    </citation>
    <scope>IDENTIFICATION</scope>
    <source>
        <tissue evidence="3">Leaves</tissue>
    </source>
</reference>
<protein>
    <recommendedName>
        <fullName evidence="1">Retrotransposon gag domain-containing protein</fullName>
    </recommendedName>
</protein>
<evidence type="ECO:0000313" key="3">
    <source>
        <dbReference type="RefSeq" id="XP_071905724.1"/>
    </source>
</evidence>
<dbReference type="GeneID" id="140006949"/>
<sequence>MINIFAALHYTEERQVTFAVFQLEGTTHSWWNVIRLKWEREQTPRTWINFMREFNAKYFSPLIQEKKEDEFINFRQGAQTVVEYESQFTKLSKFAPKLIVTEQRRIRRFVQGLNVEIQKDLAVAQINTFSDAVEKAQRVESARLQVRNFQANKRAILESSLV</sequence>
<proteinExistence type="predicted"/>
<dbReference type="InterPro" id="IPR005162">
    <property type="entry name" value="Retrotrans_gag_dom"/>
</dbReference>
<dbReference type="Proteomes" id="UP001652660">
    <property type="component" value="Chromosome 5e"/>
</dbReference>
<evidence type="ECO:0000313" key="2">
    <source>
        <dbReference type="Proteomes" id="UP001652660"/>
    </source>
</evidence>
<name>A0ABM4UEM5_COFAR</name>
<evidence type="ECO:0000259" key="1">
    <source>
        <dbReference type="Pfam" id="PF03732"/>
    </source>
</evidence>
<keyword evidence="2" id="KW-1185">Reference proteome</keyword>
<feature type="domain" description="Retrotransposon gag" evidence="1">
    <location>
        <begin position="18"/>
        <end position="114"/>
    </location>
</feature>
<dbReference type="RefSeq" id="XP_071905724.1">
    <property type="nucleotide sequence ID" value="XM_072049623.1"/>
</dbReference>
<accession>A0ABM4UEM5</accession>
<dbReference type="PANTHER" id="PTHR34482:SF36">
    <property type="entry name" value="RETROTRANSPOSON GAG DOMAIN-CONTAINING PROTEIN"/>
    <property type="match status" value="1"/>
</dbReference>
<dbReference type="PANTHER" id="PTHR34482">
    <property type="entry name" value="DNA DAMAGE-INDUCIBLE PROTEIN 1-LIKE"/>
    <property type="match status" value="1"/>
</dbReference>
<organism evidence="2 3">
    <name type="scientific">Coffea arabica</name>
    <name type="common">Arabian coffee</name>
    <dbReference type="NCBI Taxonomy" id="13443"/>
    <lineage>
        <taxon>Eukaryota</taxon>
        <taxon>Viridiplantae</taxon>
        <taxon>Streptophyta</taxon>
        <taxon>Embryophyta</taxon>
        <taxon>Tracheophyta</taxon>
        <taxon>Spermatophyta</taxon>
        <taxon>Magnoliopsida</taxon>
        <taxon>eudicotyledons</taxon>
        <taxon>Gunneridae</taxon>
        <taxon>Pentapetalae</taxon>
        <taxon>asterids</taxon>
        <taxon>lamiids</taxon>
        <taxon>Gentianales</taxon>
        <taxon>Rubiaceae</taxon>
        <taxon>Ixoroideae</taxon>
        <taxon>Gardenieae complex</taxon>
        <taxon>Bertiereae - Coffeeae clade</taxon>
        <taxon>Coffeeae</taxon>
        <taxon>Coffea</taxon>
    </lineage>
</organism>
<dbReference type="Pfam" id="PF03732">
    <property type="entry name" value="Retrotrans_gag"/>
    <property type="match status" value="1"/>
</dbReference>
<gene>
    <name evidence="3" type="primary">LOC140006949</name>
</gene>